<organism evidence="2 3">
    <name type="scientific">Tribonema minus</name>
    <dbReference type="NCBI Taxonomy" id="303371"/>
    <lineage>
        <taxon>Eukaryota</taxon>
        <taxon>Sar</taxon>
        <taxon>Stramenopiles</taxon>
        <taxon>Ochrophyta</taxon>
        <taxon>PX clade</taxon>
        <taxon>Xanthophyceae</taxon>
        <taxon>Tribonematales</taxon>
        <taxon>Tribonemataceae</taxon>
        <taxon>Tribonema</taxon>
    </lineage>
</organism>
<evidence type="ECO:0000313" key="2">
    <source>
        <dbReference type="EMBL" id="KAG5185755.1"/>
    </source>
</evidence>
<dbReference type="AlphaFoldDB" id="A0A836CGK0"/>
<sequence length="185" mass="19590">MRLRSLARNTWPETCAGAARHGCPAALQYLQGERAPMDRLTPQAAAAARAANTGVLQRALGNSCEVDDAGHEGVARCGQVPALQRRSMDRLTPQAAAAARGCHTGILQRSMGAPSPWRYCSAAGWPWRAAAAHVSGHKSHAKLHRRVRSEMSPCTAAESAVQASTGQPWARGQSTTAGCPFRTQA</sequence>
<gene>
    <name evidence="2" type="ORF">JKP88DRAFT_289072</name>
</gene>
<evidence type="ECO:0000313" key="3">
    <source>
        <dbReference type="Proteomes" id="UP000664859"/>
    </source>
</evidence>
<reference evidence="2" key="1">
    <citation type="submission" date="2021-02" db="EMBL/GenBank/DDBJ databases">
        <title>First Annotated Genome of the Yellow-green Alga Tribonema minus.</title>
        <authorList>
            <person name="Mahan K.M."/>
        </authorList>
    </citation>
    <scope>NUCLEOTIDE SEQUENCE</scope>
    <source>
        <strain evidence="2">UTEX B ZZ1240</strain>
    </source>
</reference>
<feature type="region of interest" description="Disordered" evidence="1">
    <location>
        <begin position="158"/>
        <end position="185"/>
    </location>
</feature>
<dbReference type="Proteomes" id="UP000664859">
    <property type="component" value="Unassembled WGS sequence"/>
</dbReference>
<proteinExistence type="predicted"/>
<name>A0A836CGK0_9STRA</name>
<accession>A0A836CGK0</accession>
<protein>
    <submittedName>
        <fullName evidence="2">Uncharacterized protein</fullName>
    </submittedName>
</protein>
<evidence type="ECO:0000256" key="1">
    <source>
        <dbReference type="SAM" id="MobiDB-lite"/>
    </source>
</evidence>
<dbReference type="EMBL" id="JAFCMP010000123">
    <property type="protein sequence ID" value="KAG5185755.1"/>
    <property type="molecule type" value="Genomic_DNA"/>
</dbReference>
<feature type="compositionally biased region" description="Polar residues" evidence="1">
    <location>
        <begin position="161"/>
        <end position="185"/>
    </location>
</feature>
<comment type="caution">
    <text evidence="2">The sequence shown here is derived from an EMBL/GenBank/DDBJ whole genome shotgun (WGS) entry which is preliminary data.</text>
</comment>
<keyword evidence="3" id="KW-1185">Reference proteome</keyword>